<dbReference type="GO" id="GO:0004714">
    <property type="term" value="F:transmembrane receptor protein tyrosine kinase activity"/>
    <property type="evidence" value="ECO:0007669"/>
    <property type="project" value="InterPro"/>
</dbReference>
<reference evidence="3" key="2">
    <citation type="submission" date="2017-02" db="EMBL/GenBank/DDBJ databases">
        <title>Sunflower complete genome.</title>
        <authorList>
            <person name="Langlade N."/>
            <person name="Munos S."/>
        </authorList>
    </citation>
    <scope>NUCLEOTIDE SEQUENCE [LARGE SCALE GENOMIC DNA]</scope>
    <source>
        <tissue evidence="3">Leaves</tissue>
    </source>
</reference>
<dbReference type="InterPro" id="IPR011009">
    <property type="entry name" value="Kinase-like_dom_sf"/>
</dbReference>
<dbReference type="Gene3D" id="1.10.510.10">
    <property type="entry name" value="Transferase(Phosphotransferase) domain 1"/>
    <property type="match status" value="2"/>
</dbReference>
<evidence type="ECO:0000313" key="4">
    <source>
        <dbReference type="Proteomes" id="UP000215914"/>
    </source>
</evidence>
<dbReference type="Proteomes" id="UP000215914">
    <property type="component" value="Chromosome 3"/>
</dbReference>
<dbReference type="GO" id="GO:0005886">
    <property type="term" value="C:plasma membrane"/>
    <property type="evidence" value="ECO:0000318"/>
    <property type="project" value="GO_Central"/>
</dbReference>
<evidence type="ECO:0000313" key="3">
    <source>
        <dbReference type="EMBL" id="OTG30924.1"/>
    </source>
</evidence>
<keyword evidence="4" id="KW-1185">Reference proteome</keyword>
<feature type="domain" description="Protein kinase" evidence="1">
    <location>
        <begin position="18"/>
        <end position="278"/>
    </location>
</feature>
<dbReference type="InterPro" id="IPR045272">
    <property type="entry name" value="ANXUR1/2-like"/>
</dbReference>
<dbReference type="Gene3D" id="3.30.200.20">
    <property type="entry name" value="Phosphorylase Kinase, domain 1"/>
    <property type="match status" value="1"/>
</dbReference>
<dbReference type="Pfam" id="PF07714">
    <property type="entry name" value="PK_Tyr_Ser-Thr"/>
    <property type="match status" value="1"/>
</dbReference>
<keyword evidence="3" id="KW-0418">Kinase</keyword>
<reference evidence="2" key="3">
    <citation type="submission" date="2020-06" db="EMBL/GenBank/DDBJ databases">
        <title>Helianthus annuus Genome sequencing and assembly Release 2.</title>
        <authorList>
            <person name="Gouzy J."/>
            <person name="Langlade N."/>
            <person name="Munos S."/>
        </authorList>
    </citation>
    <scope>NUCLEOTIDE SEQUENCE</scope>
    <source>
        <tissue evidence="2">Leaves</tissue>
    </source>
</reference>
<dbReference type="GO" id="GO:0005524">
    <property type="term" value="F:ATP binding"/>
    <property type="evidence" value="ECO:0007669"/>
    <property type="project" value="InterPro"/>
</dbReference>
<protein>
    <submittedName>
        <fullName evidence="3">Putative tyrosine-protein kinase, neurotrophic receptor, type 2</fullName>
    </submittedName>
</protein>
<dbReference type="GO" id="GO:0004672">
    <property type="term" value="F:protein kinase activity"/>
    <property type="evidence" value="ECO:0000318"/>
    <property type="project" value="GO_Central"/>
</dbReference>
<evidence type="ECO:0000259" key="1">
    <source>
        <dbReference type="PROSITE" id="PS50011"/>
    </source>
</evidence>
<organism evidence="3 4">
    <name type="scientific">Helianthus annuus</name>
    <name type="common">Common sunflower</name>
    <dbReference type="NCBI Taxonomy" id="4232"/>
    <lineage>
        <taxon>Eukaryota</taxon>
        <taxon>Viridiplantae</taxon>
        <taxon>Streptophyta</taxon>
        <taxon>Embryophyta</taxon>
        <taxon>Tracheophyta</taxon>
        <taxon>Spermatophyta</taxon>
        <taxon>Magnoliopsida</taxon>
        <taxon>eudicotyledons</taxon>
        <taxon>Gunneridae</taxon>
        <taxon>Pentapetalae</taxon>
        <taxon>asterids</taxon>
        <taxon>campanulids</taxon>
        <taxon>Asterales</taxon>
        <taxon>Asteraceae</taxon>
        <taxon>Asteroideae</taxon>
        <taxon>Heliantheae alliance</taxon>
        <taxon>Heliantheae</taxon>
        <taxon>Helianthus</taxon>
    </lineage>
</organism>
<dbReference type="PANTHER" id="PTHR27003:SF471">
    <property type="entry name" value="VASCULAR ENDOTHELIAL GROWTH FACTOR RECEPTOR 2 (VEGFR2)-RELATED"/>
    <property type="match status" value="1"/>
</dbReference>
<dbReference type="EMBL" id="MNCJ02000318">
    <property type="protein sequence ID" value="KAF5813939.1"/>
    <property type="molecule type" value="Genomic_DNA"/>
</dbReference>
<dbReference type="AlphaFoldDB" id="A0A251V666"/>
<accession>A0A251V666</accession>
<dbReference type="InterPro" id="IPR001245">
    <property type="entry name" value="Ser-Thr/Tyr_kinase_cat_dom"/>
</dbReference>
<dbReference type="SUPFAM" id="SSF56112">
    <property type="entry name" value="Protein kinase-like (PK-like)"/>
    <property type="match status" value="1"/>
</dbReference>
<evidence type="ECO:0000313" key="2">
    <source>
        <dbReference type="EMBL" id="KAF5813939.1"/>
    </source>
</evidence>
<dbReference type="InterPro" id="IPR000719">
    <property type="entry name" value="Prot_kinase_dom"/>
</dbReference>
<dbReference type="PANTHER" id="PTHR27003">
    <property type="entry name" value="OS07G0166700 PROTEIN"/>
    <property type="match status" value="1"/>
</dbReference>
<sequence length="281" mass="32248">MKKLQISLENIQVMTEKFSDQKCIGKGRNWKQYEGELLHANGCITAIAKQFDSKSDKQQHFLKELEILCEYKHKNIIGVVGYCLDDDEKIIVYKHALNGRLSKHLGNTSFTWMKRLKIGIDVAYGLNFLHTGDESRKIPIRNTNINSTSILLDDNWIPKISNLELSKKSLKQKEIEHVTDKSDIYSLGVVLVEMLCGSLSWVEGNEDHSHSLAEQWIKEGKLGELVFEGIKEQINPKSLAIFKDIVVRCLKDDTCERPNAYEVAIQLKKARQFQVRFLTII</sequence>
<keyword evidence="3" id="KW-0675">Receptor</keyword>
<dbReference type="PIRSF" id="PIRSF000654">
    <property type="entry name" value="Integrin-linked_kinase"/>
    <property type="match status" value="1"/>
</dbReference>
<reference evidence="2 4" key="1">
    <citation type="journal article" date="2017" name="Nature">
        <title>The sunflower genome provides insights into oil metabolism, flowering and Asterid evolution.</title>
        <authorList>
            <person name="Badouin H."/>
            <person name="Gouzy J."/>
            <person name="Grassa C.J."/>
            <person name="Murat F."/>
            <person name="Staton S.E."/>
            <person name="Cottret L."/>
            <person name="Lelandais-Briere C."/>
            <person name="Owens G.L."/>
            <person name="Carrere S."/>
            <person name="Mayjonade B."/>
            <person name="Legrand L."/>
            <person name="Gill N."/>
            <person name="Kane N.C."/>
            <person name="Bowers J.E."/>
            <person name="Hubner S."/>
            <person name="Bellec A."/>
            <person name="Berard A."/>
            <person name="Berges H."/>
            <person name="Blanchet N."/>
            <person name="Boniface M.C."/>
            <person name="Brunel D."/>
            <person name="Catrice O."/>
            <person name="Chaidir N."/>
            <person name="Claudel C."/>
            <person name="Donnadieu C."/>
            <person name="Faraut T."/>
            <person name="Fievet G."/>
            <person name="Helmstetter N."/>
            <person name="King M."/>
            <person name="Knapp S.J."/>
            <person name="Lai Z."/>
            <person name="Le Paslier M.C."/>
            <person name="Lippi Y."/>
            <person name="Lorenzon L."/>
            <person name="Mandel J.R."/>
            <person name="Marage G."/>
            <person name="Marchand G."/>
            <person name="Marquand E."/>
            <person name="Bret-Mestries E."/>
            <person name="Morien E."/>
            <person name="Nambeesan S."/>
            <person name="Nguyen T."/>
            <person name="Pegot-Espagnet P."/>
            <person name="Pouilly N."/>
            <person name="Raftis F."/>
            <person name="Sallet E."/>
            <person name="Schiex T."/>
            <person name="Thomas J."/>
            <person name="Vandecasteele C."/>
            <person name="Vares D."/>
            <person name="Vear F."/>
            <person name="Vautrin S."/>
            <person name="Crespi M."/>
            <person name="Mangin B."/>
            <person name="Burke J.M."/>
            <person name="Salse J."/>
            <person name="Munos S."/>
            <person name="Vincourt P."/>
            <person name="Rieseberg L.H."/>
            <person name="Langlade N.B."/>
        </authorList>
    </citation>
    <scope>NUCLEOTIDE SEQUENCE [LARGE SCALE GENOMIC DNA]</scope>
    <source>
        <strain evidence="4">cv. SF193</strain>
        <tissue evidence="2">Leaves</tissue>
    </source>
</reference>
<dbReference type="Gramene" id="mRNA:HanXRQr2_Chr03g0104691">
    <property type="protein sequence ID" value="CDS:HanXRQr2_Chr03g0104691.1"/>
    <property type="gene ID" value="HanXRQr2_Chr03g0104691"/>
</dbReference>
<dbReference type="EMBL" id="CM007892">
    <property type="protein sequence ID" value="OTG30924.1"/>
    <property type="molecule type" value="Genomic_DNA"/>
</dbReference>
<dbReference type="PROSITE" id="PS50011">
    <property type="entry name" value="PROTEIN_KINASE_DOM"/>
    <property type="match status" value="1"/>
</dbReference>
<proteinExistence type="predicted"/>
<dbReference type="InParanoid" id="A0A251V666"/>
<gene>
    <name evidence="3" type="ORF">HannXRQ_Chr03g0069791</name>
    <name evidence="2" type="ORF">HanXRQr2_Chr03g0104691</name>
</gene>
<keyword evidence="2" id="KW-0808">Transferase</keyword>
<name>A0A251V666_HELAN</name>